<comment type="caution">
    <text evidence="3">The sequence shown here is derived from an EMBL/GenBank/DDBJ whole genome shotgun (WGS) entry which is preliminary data.</text>
</comment>
<keyword evidence="2" id="KW-0472">Membrane</keyword>
<name>A0ABS3C0H7_9BACT</name>
<keyword evidence="4" id="KW-1185">Reference proteome</keyword>
<gene>
    <name evidence="3" type="ORF">J0A68_06635</name>
</gene>
<feature type="transmembrane region" description="Helical" evidence="2">
    <location>
        <begin position="6"/>
        <end position="28"/>
    </location>
</feature>
<feature type="transmembrane region" description="Helical" evidence="2">
    <location>
        <begin position="331"/>
        <end position="349"/>
    </location>
</feature>
<keyword evidence="2" id="KW-0812">Transmembrane</keyword>
<dbReference type="Proteomes" id="UP000664317">
    <property type="component" value="Unassembled WGS sequence"/>
</dbReference>
<keyword evidence="2" id="KW-1133">Transmembrane helix</keyword>
<feature type="region of interest" description="Disordered" evidence="1">
    <location>
        <begin position="367"/>
        <end position="386"/>
    </location>
</feature>
<dbReference type="EMBL" id="JAFKCT010000002">
    <property type="protein sequence ID" value="MBN7810622.1"/>
    <property type="molecule type" value="Genomic_DNA"/>
</dbReference>
<sequence>MTGLAVLDVFISLVFIYLLYSLLAMTVIESITSAFSSRSKNLITGIDRLLADDQLSNWFNHTVANLFWVKTTNPLTKAFYAHPAIKYLGHKGLNSKPSYIGKDRFGSTLIDLLRKGAYLDDVSNISATLDIIPEYDPSLLASKIRDAEIRLKEVSEADTEDKAEIEAAQEQLDHLRREHFQRKGKTNPWEIEGLSIGSETKYQLKNLWQQAANDKEKFKALIENWYEEQMDRIAGWYKRKVTLLTFIVGFVIAGFFNVDTISLTTELVSNDEMRTMLVESASAYLAEHPEIPNSTTLQEQQIYLDTLSARMAKYNYVLGADKKKPYTPWTVLGWLITAYAISLGAPFWFDLLNKLMQVRNSVKIPAKGANAGDGDSPENLTIKAVG</sequence>
<feature type="transmembrane region" description="Helical" evidence="2">
    <location>
        <begin position="241"/>
        <end position="258"/>
    </location>
</feature>
<protein>
    <submittedName>
        <fullName evidence="3">Uncharacterized protein</fullName>
    </submittedName>
</protein>
<evidence type="ECO:0000313" key="3">
    <source>
        <dbReference type="EMBL" id="MBN7810622.1"/>
    </source>
</evidence>
<organism evidence="3 4">
    <name type="scientific">Algoriphagus oliviformis</name>
    <dbReference type="NCBI Taxonomy" id="2811231"/>
    <lineage>
        <taxon>Bacteria</taxon>
        <taxon>Pseudomonadati</taxon>
        <taxon>Bacteroidota</taxon>
        <taxon>Cytophagia</taxon>
        <taxon>Cytophagales</taxon>
        <taxon>Cyclobacteriaceae</taxon>
        <taxon>Algoriphagus</taxon>
    </lineage>
</organism>
<accession>A0ABS3C0H7</accession>
<evidence type="ECO:0000256" key="1">
    <source>
        <dbReference type="SAM" id="MobiDB-lite"/>
    </source>
</evidence>
<evidence type="ECO:0000256" key="2">
    <source>
        <dbReference type="SAM" id="Phobius"/>
    </source>
</evidence>
<dbReference type="RefSeq" id="WP_206577403.1">
    <property type="nucleotide sequence ID" value="NZ_JAFKCT010000002.1"/>
</dbReference>
<proteinExistence type="predicted"/>
<evidence type="ECO:0000313" key="4">
    <source>
        <dbReference type="Proteomes" id="UP000664317"/>
    </source>
</evidence>
<reference evidence="3 4" key="1">
    <citation type="submission" date="2021-03" db="EMBL/GenBank/DDBJ databases">
        <title>novel species isolated from a fishpond in China.</title>
        <authorList>
            <person name="Lu H."/>
            <person name="Cai Z."/>
        </authorList>
    </citation>
    <scope>NUCLEOTIDE SEQUENCE [LARGE SCALE GENOMIC DNA]</scope>
    <source>
        <strain evidence="3 4">H41</strain>
    </source>
</reference>